<dbReference type="PANTHER" id="PTHR11439">
    <property type="entry name" value="GAG-POL-RELATED RETROTRANSPOSON"/>
    <property type="match status" value="1"/>
</dbReference>
<evidence type="ECO:0000313" key="1">
    <source>
        <dbReference type="EMBL" id="GEU32366.1"/>
    </source>
</evidence>
<protein>
    <submittedName>
        <fullName evidence="1">Ribonuclease H-like domain-containing protein</fullName>
    </submittedName>
</protein>
<dbReference type="PANTHER" id="PTHR11439:SF524">
    <property type="entry name" value="RNA-DIRECTED DNA POLYMERASE, PROTEIN KINASE RLK-PELLE-DLSV FAMILY"/>
    <property type="match status" value="1"/>
</dbReference>
<sequence>MFNRLLLWVRSSRPNPAAPPGFLTGLADNTEQATTLPQAFTVRTLHDPTTDACNMDTCDFLTYRVLLLCDSTGDLYPVIAPSPIAHAFLRSLPLFVMLVSLANIWLPFVSFNTVVSGYKTRLVANINTQIEVVDVDETFSSVVKPGMSLSRKKYVVEILERADIVNCNSSQTHVDTKSKLVQQVCLHIHDPREPYLSALKRILRYVCVTLDYGSQLFSSSATDLIAYTDADWVGCPTTRRSTSDYYVFLDNNLLSCSSKRQPTFSRSSAEAEYRGVANVVAKTSWIRNLLR</sequence>
<gene>
    <name evidence="1" type="ORF">Tci_004344</name>
</gene>
<dbReference type="EMBL" id="BKCJ010000346">
    <property type="protein sequence ID" value="GEU32366.1"/>
    <property type="molecule type" value="Genomic_DNA"/>
</dbReference>
<accession>A0A6L2J697</accession>
<reference evidence="1" key="1">
    <citation type="journal article" date="2019" name="Sci. Rep.">
        <title>Draft genome of Tanacetum cinerariifolium, the natural source of mosquito coil.</title>
        <authorList>
            <person name="Yamashiro T."/>
            <person name="Shiraishi A."/>
            <person name="Satake H."/>
            <person name="Nakayama K."/>
        </authorList>
    </citation>
    <scope>NUCLEOTIDE SEQUENCE</scope>
</reference>
<dbReference type="CDD" id="cd09272">
    <property type="entry name" value="RNase_HI_RT_Ty1"/>
    <property type="match status" value="1"/>
</dbReference>
<dbReference type="AlphaFoldDB" id="A0A6L2J697"/>
<proteinExistence type="predicted"/>
<comment type="caution">
    <text evidence="1">The sequence shown here is derived from an EMBL/GenBank/DDBJ whole genome shotgun (WGS) entry which is preliminary data.</text>
</comment>
<name>A0A6L2J697_TANCI</name>
<organism evidence="1">
    <name type="scientific">Tanacetum cinerariifolium</name>
    <name type="common">Dalmatian daisy</name>
    <name type="synonym">Chrysanthemum cinerariifolium</name>
    <dbReference type="NCBI Taxonomy" id="118510"/>
    <lineage>
        <taxon>Eukaryota</taxon>
        <taxon>Viridiplantae</taxon>
        <taxon>Streptophyta</taxon>
        <taxon>Embryophyta</taxon>
        <taxon>Tracheophyta</taxon>
        <taxon>Spermatophyta</taxon>
        <taxon>Magnoliopsida</taxon>
        <taxon>eudicotyledons</taxon>
        <taxon>Gunneridae</taxon>
        <taxon>Pentapetalae</taxon>
        <taxon>asterids</taxon>
        <taxon>campanulids</taxon>
        <taxon>Asterales</taxon>
        <taxon>Asteraceae</taxon>
        <taxon>Asteroideae</taxon>
        <taxon>Anthemideae</taxon>
        <taxon>Anthemidinae</taxon>
        <taxon>Tanacetum</taxon>
    </lineage>
</organism>